<evidence type="ECO:0000313" key="4">
    <source>
        <dbReference type="EMBL" id="SBV51111.1"/>
    </source>
</evidence>
<dbReference type="Gene3D" id="3.90.226.10">
    <property type="entry name" value="2-enoyl-CoA Hydratase, Chain A, domain 1"/>
    <property type="match status" value="1"/>
</dbReference>
<feature type="chain" id="PRO_5008679209" description="Secreted protein" evidence="2">
    <location>
        <begin position="23"/>
        <end position="419"/>
    </location>
</feature>
<dbReference type="PROSITE" id="PS51257">
    <property type="entry name" value="PROKAR_LIPOPROTEIN"/>
    <property type="match status" value="1"/>
</dbReference>
<evidence type="ECO:0000313" key="3">
    <source>
        <dbReference type="EMBL" id="PPV07232.1"/>
    </source>
</evidence>
<feature type="signal peptide" evidence="2">
    <location>
        <begin position="1"/>
        <end position="22"/>
    </location>
</feature>
<evidence type="ECO:0000256" key="2">
    <source>
        <dbReference type="SAM" id="SignalP"/>
    </source>
</evidence>
<protein>
    <recommendedName>
        <fullName evidence="7">Secreted protein</fullName>
    </recommendedName>
</protein>
<reference evidence="3 6" key="2">
    <citation type="submission" date="2016-08" db="EMBL/GenBank/DDBJ databases">
        <title>Evolution of the type three secretion system and type three effector repertoires in Xanthomonas.</title>
        <authorList>
            <person name="Merda D."/>
            <person name="Briand M."/>
            <person name="Bosis E."/>
            <person name="Rousseau C."/>
            <person name="Portier P."/>
            <person name="Jacques M.-A."/>
            <person name="Fischer-Le Saux M."/>
        </authorList>
    </citation>
    <scope>NUCLEOTIDE SEQUENCE [LARGE SCALE GENOMIC DNA]</scope>
    <source>
        <strain evidence="3 6">CFBP1976</strain>
    </source>
</reference>
<evidence type="ECO:0008006" key="7">
    <source>
        <dbReference type="Google" id="ProtNLM"/>
    </source>
</evidence>
<evidence type="ECO:0000313" key="5">
    <source>
        <dbReference type="Proteomes" id="UP000092503"/>
    </source>
</evidence>
<feature type="region of interest" description="Disordered" evidence="1">
    <location>
        <begin position="29"/>
        <end position="60"/>
    </location>
</feature>
<dbReference type="OrthoDB" id="6034073at2"/>
<evidence type="ECO:0000256" key="1">
    <source>
        <dbReference type="SAM" id="MobiDB-lite"/>
    </source>
</evidence>
<gene>
    <name evidence="4" type="ORF">XBLMG947_1895</name>
    <name evidence="3" type="ORF">XbrCFBP1976_08700</name>
</gene>
<reference evidence="4 5" key="1">
    <citation type="submission" date="2016-06" db="EMBL/GenBank/DDBJ databases">
        <authorList>
            <person name="Kjaerup R.B."/>
            <person name="Dalgaard T.S."/>
            <person name="Juul-Madsen H.R."/>
        </authorList>
    </citation>
    <scope>NUCLEOTIDE SEQUENCE [LARGE SCALE GENOMIC DNA]</scope>
    <source>
        <strain evidence="4">LMG947</strain>
    </source>
</reference>
<feature type="compositionally biased region" description="Polar residues" evidence="1">
    <location>
        <begin position="367"/>
        <end position="377"/>
    </location>
</feature>
<dbReference type="SUPFAM" id="SSF52096">
    <property type="entry name" value="ClpP/crotonase"/>
    <property type="match status" value="1"/>
</dbReference>
<dbReference type="Proteomes" id="UP000239710">
    <property type="component" value="Unassembled WGS sequence"/>
</dbReference>
<dbReference type="RefSeq" id="WP_065468163.1">
    <property type="nucleotide sequence ID" value="NZ_FLTX01000027.1"/>
</dbReference>
<dbReference type="AlphaFoldDB" id="A0A1C3NL74"/>
<dbReference type="STRING" id="56449.XBLMG947_1895"/>
<proteinExistence type="predicted"/>
<keyword evidence="2" id="KW-0732">Signal</keyword>
<keyword evidence="6" id="KW-1185">Reference proteome</keyword>
<feature type="compositionally biased region" description="Low complexity" evidence="1">
    <location>
        <begin position="378"/>
        <end position="397"/>
    </location>
</feature>
<feature type="region of interest" description="Disordered" evidence="1">
    <location>
        <begin position="336"/>
        <end position="419"/>
    </location>
</feature>
<dbReference type="EMBL" id="FLTX01000027">
    <property type="protein sequence ID" value="SBV51111.1"/>
    <property type="molecule type" value="Genomic_DNA"/>
</dbReference>
<sequence length="419" mass="44098">MVKSACLSLACLLLLAACERSATSADASVAQQNGAGQAGDGDHMVSVDTPDPIPPPRQRAQIGEPGWLQAQLESGQAWISCATDYGKEAGDGTLLPALDRASVEAALAPCRETGLVRVRYAGKINAGFAALVWRLAAVAEQLGLPHRILDLDSSGGQVEAAIRAGDTIGESNWTIWVREGSICHSACVFVLAAGDNRLVAGKVGIHRMMRISSKATSRAELNRELREVYGNVKDYLERNGVAVAVADLMMTVPNRSLRLLTIEELHEYGLDGTNAVQDDLERIRQMRKCGDAFVRRKDAFLVTFDQKCKGEGADLDAVNACGLALKQRFGFPDAACPEESPLAETDAAALPPASPTAETRTGEADNGQPQTGQARSDQAQTSEAQGGAAGAAESTAAPDSTPAQDAAQVEPRSATHPEG</sequence>
<accession>A0A1C3NL74</accession>
<dbReference type="Proteomes" id="UP000092503">
    <property type="component" value="Unassembled WGS sequence"/>
</dbReference>
<organism evidence="4 5">
    <name type="scientific">Xanthomonas bromi</name>
    <dbReference type="NCBI Taxonomy" id="56449"/>
    <lineage>
        <taxon>Bacteria</taxon>
        <taxon>Pseudomonadati</taxon>
        <taxon>Pseudomonadota</taxon>
        <taxon>Gammaproteobacteria</taxon>
        <taxon>Lysobacterales</taxon>
        <taxon>Lysobacteraceae</taxon>
        <taxon>Xanthomonas</taxon>
    </lineage>
</organism>
<dbReference type="EMBL" id="MDCE01000010">
    <property type="protein sequence ID" value="PPV07232.1"/>
    <property type="molecule type" value="Genomic_DNA"/>
</dbReference>
<name>A0A1C3NL74_9XANT</name>
<evidence type="ECO:0000313" key="6">
    <source>
        <dbReference type="Proteomes" id="UP000239710"/>
    </source>
</evidence>
<dbReference type="InterPro" id="IPR029045">
    <property type="entry name" value="ClpP/crotonase-like_dom_sf"/>
</dbReference>